<dbReference type="AlphaFoldDB" id="A0A086ZHI0"/>
<feature type="transmembrane region" description="Helical" evidence="1">
    <location>
        <begin position="30"/>
        <end position="50"/>
    </location>
</feature>
<dbReference type="STRING" id="1437606.BBOH_0787"/>
<feature type="transmembrane region" description="Helical" evidence="1">
    <location>
        <begin position="264"/>
        <end position="290"/>
    </location>
</feature>
<feature type="transmembrane region" description="Helical" evidence="1">
    <location>
        <begin position="83"/>
        <end position="102"/>
    </location>
</feature>
<keyword evidence="1" id="KW-1133">Transmembrane helix</keyword>
<feature type="transmembrane region" description="Helical" evidence="1">
    <location>
        <begin position="139"/>
        <end position="160"/>
    </location>
</feature>
<dbReference type="RefSeq" id="WP_033521410.1">
    <property type="nucleotide sequence ID" value="NZ_JDUS01000007.1"/>
</dbReference>
<proteinExistence type="predicted"/>
<evidence type="ECO:0000313" key="2">
    <source>
        <dbReference type="EMBL" id="KFI45980.1"/>
    </source>
</evidence>
<name>A0A086ZHI0_9BIFI</name>
<feature type="transmembrane region" description="Helical" evidence="1">
    <location>
        <begin position="56"/>
        <end position="76"/>
    </location>
</feature>
<keyword evidence="1" id="KW-0812">Transmembrane</keyword>
<evidence type="ECO:0000313" key="3">
    <source>
        <dbReference type="Proteomes" id="UP000029096"/>
    </source>
</evidence>
<gene>
    <name evidence="2" type="ORF">BBOH_0787</name>
</gene>
<comment type="caution">
    <text evidence="2">The sequence shown here is derived from an EMBL/GenBank/DDBJ whole genome shotgun (WGS) entry which is preliminary data.</text>
</comment>
<keyword evidence="1" id="KW-0472">Membrane</keyword>
<sequence length="291" mass="31123">MNAKATQRSVGDVEEKGVGRNHGGISKKPVVLAVSLYVLLLILLGVSLLFDGRVGLTLLALAADFMVIFAAGYWPVPGMAFERVIGVIGAAVLVGDMQFLMLGQLPQTDASGRRIAVLSHSGDFGQVPSSVLLEICTRWAMSVMVVFVAFVILGFGRQMLRRKRTNMVRSLAHGLLVAVTMVGASGWLFALVLVRYFGGHLHGAATGPLARFGEWVTIAVVVLALLMMAGLLVAMTRWWRDLNASDVVANDGHEGTVWRRRGGWIGVGLTVPMLSGFVIYLAVAALVLLVG</sequence>
<accession>A0A086ZHI0</accession>
<feature type="transmembrane region" description="Helical" evidence="1">
    <location>
        <begin position="215"/>
        <end position="235"/>
    </location>
</feature>
<protein>
    <submittedName>
        <fullName evidence="2">Uncharacterized protein</fullName>
    </submittedName>
</protein>
<dbReference type="OrthoDB" id="3238956at2"/>
<dbReference type="Proteomes" id="UP000029096">
    <property type="component" value="Unassembled WGS sequence"/>
</dbReference>
<keyword evidence="3" id="KW-1185">Reference proteome</keyword>
<organism evidence="2 3">
    <name type="scientific">Bifidobacterium bohemicum DSM 22767</name>
    <dbReference type="NCBI Taxonomy" id="1437606"/>
    <lineage>
        <taxon>Bacteria</taxon>
        <taxon>Bacillati</taxon>
        <taxon>Actinomycetota</taxon>
        <taxon>Actinomycetes</taxon>
        <taxon>Bifidobacteriales</taxon>
        <taxon>Bifidobacteriaceae</taxon>
        <taxon>Bifidobacterium</taxon>
    </lineage>
</organism>
<feature type="transmembrane region" description="Helical" evidence="1">
    <location>
        <begin position="172"/>
        <end position="195"/>
    </location>
</feature>
<reference evidence="2 3" key="1">
    <citation type="submission" date="2014-03" db="EMBL/GenBank/DDBJ databases">
        <title>Genomics of Bifidobacteria.</title>
        <authorList>
            <person name="Ventura M."/>
            <person name="Milani C."/>
            <person name="Lugli G.A."/>
        </authorList>
    </citation>
    <scope>NUCLEOTIDE SEQUENCE [LARGE SCALE GENOMIC DNA]</scope>
    <source>
        <strain evidence="2 3">DSM 22767</strain>
    </source>
</reference>
<dbReference type="EMBL" id="JGYP01000002">
    <property type="protein sequence ID" value="KFI45980.1"/>
    <property type="molecule type" value="Genomic_DNA"/>
</dbReference>
<evidence type="ECO:0000256" key="1">
    <source>
        <dbReference type="SAM" id="Phobius"/>
    </source>
</evidence>